<dbReference type="PANTHER" id="PTHR37625:SF4">
    <property type="entry name" value="OUTER MEMBRANE LIPOPROTEIN"/>
    <property type="match status" value="1"/>
</dbReference>
<accession>A0A4E0QXH7</accession>
<name>A0A4E0QXH7_9GAMM</name>
<sequence>MDLPMLGIKIGDKEEAPPVETEPEVTRLDAAFTASPKLNQSRSGRASPLKVRLYELKSFRTFKKVDFDSLYEDDKATLGADLLEQDELQFKPNEARHYTRELQTETRYIGLIAAYRDIDNARWRAILKIKPLETRRIVVHLEAKGIRLKNLKDDGISNDPSNHKSKNLR</sequence>
<dbReference type="Gene3D" id="2.60.40.4150">
    <property type="entry name" value="Type VI secretion system, lipoprotein SciN"/>
    <property type="match status" value="1"/>
</dbReference>
<protein>
    <recommendedName>
        <fullName evidence="4">Type VI secretion protein</fullName>
    </recommendedName>
</protein>
<evidence type="ECO:0008006" key="4">
    <source>
        <dbReference type="Google" id="ProtNLM"/>
    </source>
</evidence>
<dbReference type="InterPro" id="IPR017734">
    <property type="entry name" value="T6SS_SciN"/>
</dbReference>
<dbReference type="PANTHER" id="PTHR37625">
    <property type="entry name" value="OUTER MEMBRANE LIPOPROTEIN-RELATED"/>
    <property type="match status" value="1"/>
</dbReference>
<organism evidence="2 3">
    <name type="scientific">Candidatus Thiomargarita nelsonii</name>
    <dbReference type="NCBI Taxonomy" id="1003181"/>
    <lineage>
        <taxon>Bacteria</taxon>
        <taxon>Pseudomonadati</taxon>
        <taxon>Pseudomonadota</taxon>
        <taxon>Gammaproteobacteria</taxon>
        <taxon>Thiotrichales</taxon>
        <taxon>Thiotrichaceae</taxon>
        <taxon>Thiomargarita</taxon>
    </lineage>
</organism>
<dbReference type="Proteomes" id="UP000030428">
    <property type="component" value="Unassembled WGS sequence"/>
</dbReference>
<feature type="region of interest" description="Disordered" evidence="1">
    <location>
        <begin position="1"/>
        <end position="23"/>
    </location>
</feature>
<evidence type="ECO:0000313" key="3">
    <source>
        <dbReference type="Proteomes" id="UP000030428"/>
    </source>
</evidence>
<comment type="caution">
    <text evidence="2">The sequence shown here is derived from an EMBL/GenBank/DDBJ whole genome shotgun (WGS) entry which is preliminary data.</text>
</comment>
<dbReference type="AlphaFoldDB" id="A0A4E0QXH7"/>
<dbReference type="Pfam" id="PF12790">
    <property type="entry name" value="T6SS-SciN"/>
    <property type="match status" value="1"/>
</dbReference>
<keyword evidence="3" id="KW-1185">Reference proteome</keyword>
<proteinExistence type="predicted"/>
<gene>
    <name evidence="2" type="ORF">PN36_01625</name>
</gene>
<dbReference type="EMBL" id="JSZA02000004">
    <property type="protein sequence ID" value="TGO03705.1"/>
    <property type="molecule type" value="Genomic_DNA"/>
</dbReference>
<evidence type="ECO:0000256" key="1">
    <source>
        <dbReference type="SAM" id="MobiDB-lite"/>
    </source>
</evidence>
<reference evidence="2 3" key="1">
    <citation type="journal article" date="2016" name="Front. Microbiol.">
        <title>Single-Cell (Meta-)Genomics of a Dimorphic Candidatus Thiomargarita nelsonii Reveals Genomic Plasticity.</title>
        <authorList>
            <person name="Flood B.E."/>
            <person name="Fliss P."/>
            <person name="Jones D.S."/>
            <person name="Dick G.J."/>
            <person name="Jain S."/>
            <person name="Kaster A.K."/>
            <person name="Winkel M."/>
            <person name="Mussmann M."/>
            <person name="Bailey J."/>
        </authorList>
    </citation>
    <scope>NUCLEOTIDE SEQUENCE [LARGE SCALE GENOMIC DNA]</scope>
    <source>
        <strain evidence="2">Hydrate Ridge</strain>
    </source>
</reference>
<evidence type="ECO:0000313" key="2">
    <source>
        <dbReference type="EMBL" id="TGO03705.1"/>
    </source>
</evidence>
<dbReference type="NCBIfam" id="TIGR03352">
    <property type="entry name" value="VI_chp_3"/>
    <property type="match status" value="1"/>
</dbReference>
<dbReference type="InterPro" id="IPR038706">
    <property type="entry name" value="Type_VI_SciN-like_sf"/>
</dbReference>